<dbReference type="AlphaFoldDB" id="A0A385SW10"/>
<keyword evidence="2" id="KW-1185">Reference proteome</keyword>
<evidence type="ECO:0000313" key="1">
    <source>
        <dbReference type="EMBL" id="AYB34726.1"/>
    </source>
</evidence>
<dbReference type="KEGG" id="chk:D4L85_30925"/>
<dbReference type="EMBL" id="CP032382">
    <property type="protein sequence ID" value="AYB34726.1"/>
    <property type="molecule type" value="Genomic_DNA"/>
</dbReference>
<proteinExistence type="predicted"/>
<organism evidence="1 2">
    <name type="scientific">Chryseolinea soli</name>
    <dbReference type="NCBI Taxonomy" id="2321403"/>
    <lineage>
        <taxon>Bacteria</taxon>
        <taxon>Pseudomonadati</taxon>
        <taxon>Bacteroidota</taxon>
        <taxon>Cytophagia</taxon>
        <taxon>Cytophagales</taxon>
        <taxon>Fulvivirgaceae</taxon>
        <taxon>Chryseolinea</taxon>
    </lineage>
</organism>
<dbReference type="Proteomes" id="UP000266183">
    <property type="component" value="Chromosome"/>
</dbReference>
<accession>A0A385SW10</accession>
<name>A0A385SW10_9BACT</name>
<protein>
    <submittedName>
        <fullName evidence="1">Uncharacterized protein</fullName>
    </submittedName>
</protein>
<reference evidence="2" key="1">
    <citation type="submission" date="2018-09" db="EMBL/GenBank/DDBJ databases">
        <title>Chryseolinea sp. KIS68-18 isolated from soil.</title>
        <authorList>
            <person name="Weon H.-Y."/>
            <person name="Kwon S.-W."/>
            <person name="Lee S.A."/>
        </authorList>
    </citation>
    <scope>NUCLEOTIDE SEQUENCE [LARGE SCALE GENOMIC DNA]</scope>
    <source>
        <strain evidence="2">KIS68-18</strain>
    </source>
</reference>
<gene>
    <name evidence="1" type="ORF">D4L85_30925</name>
</gene>
<evidence type="ECO:0000313" key="2">
    <source>
        <dbReference type="Proteomes" id="UP000266183"/>
    </source>
</evidence>
<sequence>MTPIICVLQKDGSGVPGDSVKTKEEVSEMRLLLLSRKYLDPTCFFIWTLGFRNPDNGGIDRLNFSVSSLKQQAMLTEHEREELSGQMASVRSKMNLICDLLHVELMETSILSSIDAKREREQALVIKVRDLRKAIEYYVMNHKIYPINRRIDANKSDPIS</sequence>